<feature type="transmembrane region" description="Helical" evidence="1">
    <location>
        <begin position="35"/>
        <end position="55"/>
    </location>
</feature>
<dbReference type="EMBL" id="JBDIME010000003">
    <property type="protein sequence ID" value="MEN2789258.1"/>
    <property type="molecule type" value="Genomic_DNA"/>
</dbReference>
<dbReference type="Gene3D" id="1.20.120.1490">
    <property type="match status" value="1"/>
</dbReference>
<name>A0ABU9Y0E8_9SPHN</name>
<organism evidence="2 3">
    <name type="scientific">Sphingomonas oligophenolica</name>
    <dbReference type="NCBI Taxonomy" id="301154"/>
    <lineage>
        <taxon>Bacteria</taxon>
        <taxon>Pseudomonadati</taxon>
        <taxon>Pseudomonadota</taxon>
        <taxon>Alphaproteobacteria</taxon>
        <taxon>Sphingomonadales</taxon>
        <taxon>Sphingomonadaceae</taxon>
        <taxon>Sphingomonas</taxon>
    </lineage>
</organism>
<keyword evidence="1" id="KW-1133">Transmembrane helix</keyword>
<evidence type="ECO:0000313" key="3">
    <source>
        <dbReference type="Proteomes" id="UP001419910"/>
    </source>
</evidence>
<keyword evidence="1" id="KW-0812">Transmembrane</keyword>
<comment type="caution">
    <text evidence="2">The sequence shown here is derived from an EMBL/GenBank/DDBJ whole genome shotgun (WGS) entry which is preliminary data.</text>
</comment>
<gene>
    <name evidence="2" type="ORF">ABC974_06445</name>
</gene>
<accession>A0ABU9Y0E8</accession>
<evidence type="ECO:0000313" key="2">
    <source>
        <dbReference type="EMBL" id="MEN2789258.1"/>
    </source>
</evidence>
<proteinExistence type="predicted"/>
<reference evidence="2 3" key="1">
    <citation type="submission" date="2024-05" db="EMBL/GenBank/DDBJ databases">
        <authorList>
            <person name="Liu Q."/>
            <person name="Xin Y.-H."/>
        </authorList>
    </citation>
    <scope>NUCLEOTIDE SEQUENCE [LARGE SCALE GENOMIC DNA]</scope>
    <source>
        <strain evidence="2 3">CGMCC 1.10181</strain>
    </source>
</reference>
<dbReference type="Pfam" id="PF07813">
    <property type="entry name" value="LTXXQ"/>
    <property type="match status" value="1"/>
</dbReference>
<dbReference type="InterPro" id="IPR012899">
    <property type="entry name" value="LTXXQ"/>
</dbReference>
<protein>
    <submittedName>
        <fullName evidence="2">Spy/CpxP family protein refolding chaperone</fullName>
    </submittedName>
</protein>
<keyword evidence="1" id="KW-0472">Membrane</keyword>
<evidence type="ECO:0000256" key="1">
    <source>
        <dbReference type="SAM" id="Phobius"/>
    </source>
</evidence>
<sequence length="185" mass="19793">MDRERRKEIIEMNDTPENNFHSLNRATGRGWLRRAALAVALVASGAALPIVVASAQGVGMHGMHGPMGSAGDMHAMAMRHVTQMLDQVGASDDQKAKIGSILHAGFEPMAKMHEDMADTHTALHKLLSAPTVDRAAIEQLRAAQIARIDGASRIATAAMADAAEILRPDQRAKLGTLAAEHRHGM</sequence>
<keyword evidence="3" id="KW-1185">Reference proteome</keyword>
<dbReference type="Proteomes" id="UP001419910">
    <property type="component" value="Unassembled WGS sequence"/>
</dbReference>